<organism evidence="4 5">
    <name type="scientific">Crassaminicella thermophila</name>
    <dbReference type="NCBI Taxonomy" id="2599308"/>
    <lineage>
        <taxon>Bacteria</taxon>
        <taxon>Bacillati</taxon>
        <taxon>Bacillota</taxon>
        <taxon>Clostridia</taxon>
        <taxon>Eubacteriales</taxon>
        <taxon>Clostridiaceae</taxon>
        <taxon>Crassaminicella</taxon>
    </lineage>
</organism>
<dbReference type="InterPro" id="IPR050768">
    <property type="entry name" value="UPF0353/GerABKA_families"/>
</dbReference>
<feature type="transmembrane region" description="Helical" evidence="3">
    <location>
        <begin position="397"/>
        <end position="419"/>
    </location>
</feature>
<dbReference type="AlphaFoldDB" id="A0A5C0SGV6"/>
<dbReference type="PIRSF" id="PIRSF005690">
    <property type="entry name" value="GerBA"/>
    <property type="match status" value="1"/>
</dbReference>
<feature type="transmembrane region" description="Helical" evidence="3">
    <location>
        <begin position="367"/>
        <end position="385"/>
    </location>
</feature>
<dbReference type="InterPro" id="IPR004995">
    <property type="entry name" value="Spore_Ger"/>
</dbReference>
<feature type="transmembrane region" description="Helical" evidence="3">
    <location>
        <begin position="271"/>
        <end position="293"/>
    </location>
</feature>
<reference evidence="4 5" key="1">
    <citation type="submission" date="2019-07" db="EMBL/GenBank/DDBJ databases">
        <title>Complete genome of Crassaminicella thermophila SY095.</title>
        <authorList>
            <person name="Li X."/>
        </authorList>
    </citation>
    <scope>NUCLEOTIDE SEQUENCE [LARGE SCALE GENOMIC DNA]</scope>
    <source>
        <strain evidence="4 5">SY095</strain>
    </source>
</reference>
<dbReference type="PANTHER" id="PTHR22550:SF5">
    <property type="entry name" value="LEUCINE ZIPPER PROTEIN 4"/>
    <property type="match status" value="1"/>
</dbReference>
<dbReference type="KEGG" id="crs:FQB35_00520"/>
<name>A0A5C0SGV6_CRATE</name>
<evidence type="ECO:0000313" key="5">
    <source>
        <dbReference type="Proteomes" id="UP000324646"/>
    </source>
</evidence>
<keyword evidence="3" id="KW-1133">Transmembrane helix</keyword>
<keyword evidence="5" id="KW-1185">Reference proteome</keyword>
<proteinExistence type="inferred from homology"/>
<accession>A0A5C0SGV6</accession>
<protein>
    <submittedName>
        <fullName evidence="4">Spore germination protein</fullName>
    </submittedName>
</protein>
<dbReference type="Proteomes" id="UP000324646">
    <property type="component" value="Chromosome"/>
</dbReference>
<evidence type="ECO:0000256" key="2">
    <source>
        <dbReference type="ARBA" id="ARBA00023136"/>
    </source>
</evidence>
<gene>
    <name evidence="4" type="ORF">FQB35_00520</name>
</gene>
<dbReference type="Pfam" id="PF03323">
    <property type="entry name" value="GerA"/>
    <property type="match status" value="1"/>
</dbReference>
<feature type="transmembrane region" description="Helical" evidence="3">
    <location>
        <begin position="343"/>
        <end position="361"/>
    </location>
</feature>
<dbReference type="GO" id="GO:0009847">
    <property type="term" value="P:spore germination"/>
    <property type="evidence" value="ECO:0007669"/>
    <property type="project" value="InterPro"/>
</dbReference>
<evidence type="ECO:0000256" key="1">
    <source>
        <dbReference type="ARBA" id="ARBA00005278"/>
    </source>
</evidence>
<evidence type="ECO:0000313" key="4">
    <source>
        <dbReference type="EMBL" id="QEK13541.1"/>
    </source>
</evidence>
<comment type="similarity">
    <text evidence="1">Belongs to the GerABKA family.</text>
</comment>
<dbReference type="OrthoDB" id="1883106at2"/>
<keyword evidence="3" id="KW-0812">Transmembrane</keyword>
<dbReference type="PANTHER" id="PTHR22550">
    <property type="entry name" value="SPORE GERMINATION PROTEIN"/>
    <property type="match status" value="1"/>
</dbReference>
<keyword evidence="2 3" id="KW-0472">Membrane</keyword>
<evidence type="ECO:0000256" key="3">
    <source>
        <dbReference type="SAM" id="Phobius"/>
    </source>
</evidence>
<dbReference type="EMBL" id="CP042243">
    <property type="protein sequence ID" value="QEK13541.1"/>
    <property type="molecule type" value="Genomic_DNA"/>
</dbReference>
<sequence length="469" mass="52433">MNKIKELSDENFGVFVRKLSIKNTEVFILYIPELTDRGLLSDHIIKPILQYGKEQTLTIDKILDSVIYVDDISSDDDENKMIDYLLEGKSIVILSKENKYIVANTTKVEQRKVQSPEVETTLRGPKDAFTENLDTNLSLIRYRIKDPSLRIDKIVVGKRTKTNTAVVYIKDIANPKYVEEVKKRIQNISVDGILESGYIQKFILNNSFDFFPQTGIIERSDTACANLLEGKICIVVEGSNLGLVVPKTFIEFLDVAENHYDNLYLSMFAKILTVLALSISLVVSSLYIAVVGFHTDILPPQYILSLAIARRTVPFNAIIEALVMEFISEILREASIRLPKQVGPAIGIVGAIVIGQAAVAAGLVSPLLVIIVSLSMMCSFIAADYTIISPIRILKFLLIFITGIFGLFGFVMGITVIVINLCAQTSFGIPYFAPVAPFHLKDIINYILSDITLEKMRPKFLHTKDKTRQ</sequence>
<dbReference type="GO" id="GO:0016020">
    <property type="term" value="C:membrane"/>
    <property type="evidence" value="ECO:0007669"/>
    <property type="project" value="InterPro"/>
</dbReference>